<evidence type="ECO:0000313" key="9">
    <source>
        <dbReference type="EMBL" id="RNL41967.1"/>
    </source>
</evidence>
<dbReference type="OrthoDB" id="4167046at2"/>
<evidence type="ECO:0000256" key="5">
    <source>
        <dbReference type="ARBA" id="ARBA00022989"/>
    </source>
</evidence>
<dbReference type="PANTHER" id="PTHR32322">
    <property type="entry name" value="INNER MEMBRANE TRANSPORTER"/>
    <property type="match status" value="1"/>
</dbReference>
<proteinExistence type="inferred from homology"/>
<comment type="similarity">
    <text evidence="2">Belongs to the EamA transporter family.</text>
</comment>
<keyword evidence="10" id="KW-1185">Reference proteome</keyword>
<dbReference type="PANTHER" id="PTHR32322:SF18">
    <property type="entry name" value="S-ADENOSYLMETHIONINE_S-ADENOSYLHOMOCYSTEINE TRANSPORTER"/>
    <property type="match status" value="1"/>
</dbReference>
<feature type="transmembrane region" description="Helical" evidence="7">
    <location>
        <begin position="193"/>
        <end position="211"/>
    </location>
</feature>
<evidence type="ECO:0000259" key="8">
    <source>
        <dbReference type="Pfam" id="PF00892"/>
    </source>
</evidence>
<keyword evidence="6 7" id="KW-0472">Membrane</keyword>
<feature type="domain" description="EamA" evidence="8">
    <location>
        <begin position="158"/>
        <end position="293"/>
    </location>
</feature>
<feature type="transmembrane region" description="Helical" evidence="7">
    <location>
        <begin position="154"/>
        <end position="172"/>
    </location>
</feature>
<reference evidence="10" key="1">
    <citation type="submission" date="2018-05" db="EMBL/GenBank/DDBJ databases">
        <title>Genome Sequencing of selected type strains of the family Eggerthellaceae.</title>
        <authorList>
            <person name="Danylec N."/>
            <person name="Stoll D.A."/>
            <person name="Doetsch A."/>
            <person name="Huch M."/>
        </authorList>
    </citation>
    <scope>NUCLEOTIDE SEQUENCE [LARGE SCALE GENOMIC DNA]</scope>
    <source>
        <strain evidence="10">DSM 24851</strain>
    </source>
</reference>
<evidence type="ECO:0000313" key="10">
    <source>
        <dbReference type="Proteomes" id="UP000269591"/>
    </source>
</evidence>
<organism evidence="9 10">
    <name type="scientific">Slackia equolifaciens</name>
    <dbReference type="NCBI Taxonomy" id="498718"/>
    <lineage>
        <taxon>Bacteria</taxon>
        <taxon>Bacillati</taxon>
        <taxon>Actinomycetota</taxon>
        <taxon>Coriobacteriia</taxon>
        <taxon>Eggerthellales</taxon>
        <taxon>Eggerthellaceae</taxon>
        <taxon>Slackia</taxon>
    </lineage>
</organism>
<protein>
    <submittedName>
        <fullName evidence="9">EamA family transporter</fullName>
    </submittedName>
</protein>
<feature type="transmembrane region" description="Helical" evidence="7">
    <location>
        <begin position="41"/>
        <end position="61"/>
    </location>
</feature>
<feature type="transmembrane region" description="Helical" evidence="7">
    <location>
        <begin position="97"/>
        <end position="122"/>
    </location>
</feature>
<dbReference type="InterPro" id="IPR037185">
    <property type="entry name" value="EmrE-like"/>
</dbReference>
<evidence type="ECO:0000256" key="4">
    <source>
        <dbReference type="ARBA" id="ARBA00022692"/>
    </source>
</evidence>
<gene>
    <name evidence="9" type="ORF">DMP06_00740</name>
</gene>
<keyword evidence="4 7" id="KW-0812">Transmembrane</keyword>
<feature type="transmembrane region" description="Helical" evidence="7">
    <location>
        <begin position="278"/>
        <end position="294"/>
    </location>
</feature>
<name>A0A3N0B4C7_9ACTN</name>
<accession>A0A3N0B4C7</accession>
<feature type="transmembrane region" description="Helical" evidence="7">
    <location>
        <begin position="129"/>
        <end position="148"/>
    </location>
</feature>
<dbReference type="InterPro" id="IPR000620">
    <property type="entry name" value="EamA_dom"/>
</dbReference>
<dbReference type="SUPFAM" id="SSF103481">
    <property type="entry name" value="Multidrug resistance efflux transporter EmrE"/>
    <property type="match status" value="2"/>
</dbReference>
<dbReference type="Pfam" id="PF00892">
    <property type="entry name" value="EamA"/>
    <property type="match status" value="2"/>
</dbReference>
<dbReference type="Proteomes" id="UP000269591">
    <property type="component" value="Unassembled WGS sequence"/>
</dbReference>
<comment type="caution">
    <text evidence="9">The sequence shown here is derived from an EMBL/GenBank/DDBJ whole genome shotgun (WGS) entry which is preliminary data.</text>
</comment>
<evidence type="ECO:0000256" key="1">
    <source>
        <dbReference type="ARBA" id="ARBA00004651"/>
    </source>
</evidence>
<keyword evidence="5 7" id="KW-1133">Transmembrane helix</keyword>
<feature type="domain" description="EamA" evidence="8">
    <location>
        <begin position="17"/>
        <end position="145"/>
    </location>
</feature>
<feature type="transmembrane region" description="Helical" evidence="7">
    <location>
        <begin position="73"/>
        <end position="91"/>
    </location>
</feature>
<feature type="transmembrane region" description="Helical" evidence="7">
    <location>
        <begin position="223"/>
        <end position="243"/>
    </location>
</feature>
<comment type="subcellular location">
    <subcellularLocation>
        <location evidence="1">Cell membrane</location>
        <topology evidence="1">Multi-pass membrane protein</topology>
    </subcellularLocation>
</comment>
<dbReference type="InterPro" id="IPR050638">
    <property type="entry name" value="AA-Vitamin_Transporters"/>
</dbReference>
<dbReference type="AlphaFoldDB" id="A0A3N0B4C7"/>
<dbReference type="EMBL" id="QIBX01000001">
    <property type="protein sequence ID" value="RNL41967.1"/>
    <property type="molecule type" value="Genomic_DNA"/>
</dbReference>
<evidence type="ECO:0000256" key="6">
    <source>
        <dbReference type="ARBA" id="ARBA00023136"/>
    </source>
</evidence>
<keyword evidence="3" id="KW-1003">Cell membrane</keyword>
<dbReference type="RefSeq" id="WP_123207828.1">
    <property type="nucleotide sequence ID" value="NZ_JBHTHO010000004.1"/>
</dbReference>
<evidence type="ECO:0000256" key="3">
    <source>
        <dbReference type="ARBA" id="ARBA00022475"/>
    </source>
</evidence>
<feature type="transmembrane region" description="Helical" evidence="7">
    <location>
        <begin position="255"/>
        <end position="272"/>
    </location>
</feature>
<sequence>MTAESTANRGGSIGAAHAFALFTVFVWGFTFVSTKVLLEDFAPIEVLFGRFVIGLVALCALRPRVLRLKRRSHELLFIAAGLTGVTLYYLLENIALTFAHASTVGVLVAVSPLSTAAIAFVLGRERMHVRFVVGLVVAIAGVALVCLGEAGVQALSVGDALALAAALMWSVYSTLVKRIADLGYETIASTKRTFVWGLLFMLPLLAPLGAQPDLSRLVDAANAGNLLFLGLAASAGCFVTWGMAVSRLGAAKTSAYIYLVPVITAVASAMILGESVTLAMAAGIVLTIAGLALSEGRVPLCRAHAAPPYEEVGAGASEKRDETERM</sequence>
<evidence type="ECO:0000256" key="7">
    <source>
        <dbReference type="SAM" id="Phobius"/>
    </source>
</evidence>
<dbReference type="GO" id="GO:0005886">
    <property type="term" value="C:plasma membrane"/>
    <property type="evidence" value="ECO:0007669"/>
    <property type="project" value="UniProtKB-SubCell"/>
</dbReference>
<evidence type="ECO:0000256" key="2">
    <source>
        <dbReference type="ARBA" id="ARBA00007362"/>
    </source>
</evidence>
<feature type="transmembrane region" description="Helical" evidence="7">
    <location>
        <begin position="12"/>
        <end position="29"/>
    </location>
</feature>